<dbReference type="AlphaFoldDB" id="A0A1M4N2K9"/>
<reference evidence="4" key="1">
    <citation type="submission" date="2016-09" db="EMBL/GenBank/DDBJ databases">
        <authorList>
            <person name="Wibberg D."/>
        </authorList>
    </citation>
    <scope>NUCLEOTIDE SEQUENCE [LARGE SCALE GENOMIC DNA]</scope>
</reference>
<feature type="domain" description="Lipoprotein LPP20-like" evidence="2">
    <location>
        <begin position="84"/>
        <end position="162"/>
    </location>
</feature>
<evidence type="ECO:0000313" key="4">
    <source>
        <dbReference type="Proteomes" id="UP000184085"/>
    </source>
</evidence>
<feature type="signal peptide" evidence="1">
    <location>
        <begin position="1"/>
        <end position="21"/>
    </location>
</feature>
<dbReference type="Proteomes" id="UP000184085">
    <property type="component" value="Unassembled WGS sequence"/>
</dbReference>
<accession>A0A1M4N2K9</accession>
<feature type="chain" id="PRO_5009906728" description="Lipoprotein LPP20-like domain-containing protein" evidence="1">
    <location>
        <begin position="22"/>
        <end position="177"/>
    </location>
</feature>
<evidence type="ECO:0000259" key="2">
    <source>
        <dbReference type="Pfam" id="PF02169"/>
    </source>
</evidence>
<gene>
    <name evidence="3" type="ORF">KARMA_3316</name>
</gene>
<sequence length="177" mass="19303">MPTTPYFMRLACAASIGMALAGCQMPHRAVQDLPSDPDPQTRELAELKDAIDQNTPAMMARAKKAEEIVPLTGMGFSQVAGQPGKTTNEKRLMAIRAARLEAMRDLTEQVHGLRLDSTSTVNDMVLRSDYIRGLVDGEIRGARTTSIKPKSSDTFEVVLTLDPDVVRYIVKAAKTGN</sequence>
<dbReference type="RefSeq" id="WP_072708301.1">
    <property type="nucleotide sequence ID" value="NZ_FMJB01000063.1"/>
</dbReference>
<evidence type="ECO:0000256" key="1">
    <source>
        <dbReference type="SAM" id="SignalP"/>
    </source>
</evidence>
<keyword evidence="4" id="KW-1185">Reference proteome</keyword>
<proteinExistence type="predicted"/>
<organism evidence="3 4">
    <name type="scientific">Donghicola eburneus</name>
    <dbReference type="NCBI Taxonomy" id="393278"/>
    <lineage>
        <taxon>Bacteria</taxon>
        <taxon>Pseudomonadati</taxon>
        <taxon>Pseudomonadota</taxon>
        <taxon>Alphaproteobacteria</taxon>
        <taxon>Rhodobacterales</taxon>
        <taxon>Roseobacteraceae</taxon>
        <taxon>Donghicola</taxon>
    </lineage>
</organism>
<keyword evidence="1" id="KW-0732">Signal</keyword>
<protein>
    <recommendedName>
        <fullName evidence="2">Lipoprotein LPP20-like domain-containing protein</fullName>
    </recommendedName>
</protein>
<dbReference type="InterPro" id="IPR024952">
    <property type="entry name" value="LPP20-like_dom"/>
</dbReference>
<dbReference type="EMBL" id="FMJB01000063">
    <property type="protein sequence ID" value="SCM69083.1"/>
    <property type="molecule type" value="Genomic_DNA"/>
</dbReference>
<name>A0A1M4N2K9_9RHOB</name>
<evidence type="ECO:0000313" key="3">
    <source>
        <dbReference type="EMBL" id="SCM69083.1"/>
    </source>
</evidence>
<dbReference type="Pfam" id="PF02169">
    <property type="entry name" value="LPP20"/>
    <property type="match status" value="1"/>
</dbReference>